<gene>
    <name evidence="1" type="ORF">AVEN_140115_1</name>
</gene>
<evidence type="ECO:0000313" key="1">
    <source>
        <dbReference type="EMBL" id="GBN16999.1"/>
    </source>
</evidence>
<dbReference type="Proteomes" id="UP000499080">
    <property type="component" value="Unassembled WGS sequence"/>
</dbReference>
<dbReference type="AlphaFoldDB" id="A0A4Y2LR98"/>
<name>A0A4Y2LR98_ARAVE</name>
<comment type="caution">
    <text evidence="1">The sequence shown here is derived from an EMBL/GenBank/DDBJ whole genome shotgun (WGS) entry which is preliminary data.</text>
</comment>
<accession>A0A4Y2LR98</accession>
<proteinExistence type="predicted"/>
<dbReference type="EMBL" id="BGPR01006211">
    <property type="protein sequence ID" value="GBN16999.1"/>
    <property type="molecule type" value="Genomic_DNA"/>
</dbReference>
<reference evidence="1 2" key="1">
    <citation type="journal article" date="2019" name="Sci. Rep.">
        <title>Orb-weaving spider Araneus ventricosus genome elucidates the spidroin gene catalogue.</title>
        <authorList>
            <person name="Kono N."/>
            <person name="Nakamura H."/>
            <person name="Ohtoshi R."/>
            <person name="Moran D.A.P."/>
            <person name="Shinohara A."/>
            <person name="Yoshida Y."/>
            <person name="Fujiwara M."/>
            <person name="Mori M."/>
            <person name="Tomita M."/>
            <person name="Arakawa K."/>
        </authorList>
    </citation>
    <scope>NUCLEOTIDE SEQUENCE [LARGE SCALE GENOMIC DNA]</scope>
</reference>
<evidence type="ECO:0000313" key="2">
    <source>
        <dbReference type="Proteomes" id="UP000499080"/>
    </source>
</evidence>
<sequence>MYTRVLSEKSTFSEERRAYKYIWFTRKLIINKTHPIADKGNLNLSGRLMLRLGEMASTVCCTSVDPTMEAHTSLSKLTLCCCSLPLSAGNGKDTHINTLTNSALAEQLHLLNILHERIKLCRLMER</sequence>
<keyword evidence="2" id="KW-1185">Reference proteome</keyword>
<protein>
    <submittedName>
        <fullName evidence="1">Uncharacterized protein</fullName>
    </submittedName>
</protein>
<organism evidence="1 2">
    <name type="scientific">Araneus ventricosus</name>
    <name type="common">Orbweaver spider</name>
    <name type="synonym">Epeira ventricosa</name>
    <dbReference type="NCBI Taxonomy" id="182803"/>
    <lineage>
        <taxon>Eukaryota</taxon>
        <taxon>Metazoa</taxon>
        <taxon>Ecdysozoa</taxon>
        <taxon>Arthropoda</taxon>
        <taxon>Chelicerata</taxon>
        <taxon>Arachnida</taxon>
        <taxon>Araneae</taxon>
        <taxon>Araneomorphae</taxon>
        <taxon>Entelegynae</taxon>
        <taxon>Araneoidea</taxon>
        <taxon>Araneidae</taxon>
        <taxon>Araneus</taxon>
    </lineage>
</organism>